<dbReference type="AlphaFoldDB" id="T1IAW3"/>
<dbReference type="EnsemblMetazoa" id="RPRC013434-RA">
    <property type="protein sequence ID" value="RPRC013434-PA"/>
    <property type="gene ID" value="RPRC013434"/>
</dbReference>
<protein>
    <submittedName>
        <fullName evidence="1">Uncharacterized protein</fullName>
    </submittedName>
</protein>
<dbReference type="HOGENOM" id="CLU_604566_0_0_1"/>
<dbReference type="VEuPathDB" id="VectorBase:RPRC013434"/>
<dbReference type="Proteomes" id="UP000015103">
    <property type="component" value="Unassembled WGS sequence"/>
</dbReference>
<name>T1IAW3_RHOPR</name>
<keyword evidence="2" id="KW-1185">Reference proteome</keyword>
<dbReference type="EMBL" id="ACPB03019540">
    <property type="status" value="NOT_ANNOTATED_CDS"/>
    <property type="molecule type" value="Genomic_DNA"/>
</dbReference>
<proteinExistence type="predicted"/>
<reference evidence="1" key="1">
    <citation type="submission" date="2015-05" db="UniProtKB">
        <authorList>
            <consortium name="EnsemblMetazoa"/>
        </authorList>
    </citation>
    <scope>IDENTIFICATION</scope>
</reference>
<dbReference type="SUPFAM" id="SSF81383">
    <property type="entry name" value="F-box domain"/>
    <property type="match status" value="1"/>
</dbReference>
<evidence type="ECO:0000313" key="1">
    <source>
        <dbReference type="EnsemblMetazoa" id="RPRC013434-PA"/>
    </source>
</evidence>
<sequence length="453" mass="53894">MRLPQICKLPLELLVQILDYLSYEEASMTVKVCQHFERGVCYLFKMGLINLRRRIEKEMNACLTKLSNLPMNEEHLRIEFVKLLSFLRFLLTEMDLMYALVWRFSTLNAIWSRLCPLLAPVFEEFHTKIEQRINVRRNQNHVFFNLPNTFPMWHNFLTLYDGSLYNQFNTLLPQPIDFEIMAIDILTCCPSINFQIAFKRLIDTEDTFNVQSFFKLNHLKPACQIPKVHNSQYDDKEKQRQLIKFLRECVQWENYTHLQEFLNEISDLEMVLWIMFDLGGRDALIQKLQNKYNNVQLNPYQPILKYVGFIYAADGKHWNEHYCRFNTYNESYTGLRCTIDALNKKIEDLPLIFTVLRGWKRNTLHETVDTKEIISFENVDSHFDVISLKRREKNRNTKFQLIIRYREQLFSTPAEAIVNVSYDERKQSYITMDFIGSEPLPSSSNRPPTPDIA</sequence>
<accession>T1IAW3</accession>
<evidence type="ECO:0000313" key="2">
    <source>
        <dbReference type="Proteomes" id="UP000015103"/>
    </source>
</evidence>
<dbReference type="InParanoid" id="T1IAW3"/>
<dbReference type="InterPro" id="IPR036047">
    <property type="entry name" value="F-box-like_dom_sf"/>
</dbReference>
<organism evidence="1 2">
    <name type="scientific">Rhodnius prolixus</name>
    <name type="common">Triatomid bug</name>
    <dbReference type="NCBI Taxonomy" id="13249"/>
    <lineage>
        <taxon>Eukaryota</taxon>
        <taxon>Metazoa</taxon>
        <taxon>Ecdysozoa</taxon>
        <taxon>Arthropoda</taxon>
        <taxon>Hexapoda</taxon>
        <taxon>Insecta</taxon>
        <taxon>Pterygota</taxon>
        <taxon>Neoptera</taxon>
        <taxon>Paraneoptera</taxon>
        <taxon>Hemiptera</taxon>
        <taxon>Heteroptera</taxon>
        <taxon>Panheteroptera</taxon>
        <taxon>Cimicomorpha</taxon>
        <taxon>Reduviidae</taxon>
        <taxon>Triatominae</taxon>
        <taxon>Rhodnius</taxon>
    </lineage>
</organism>